<dbReference type="CDD" id="cd09137">
    <property type="entry name" value="PLDc_PGS1_euk_2"/>
    <property type="match status" value="1"/>
</dbReference>
<dbReference type="Gene3D" id="3.30.870.10">
    <property type="entry name" value="Endonuclease Chain A"/>
    <property type="match status" value="2"/>
</dbReference>
<gene>
    <name evidence="14" type="ORF">CUNI_LOCUS21374</name>
</gene>
<dbReference type="Proteomes" id="UP000678393">
    <property type="component" value="Unassembled WGS sequence"/>
</dbReference>
<evidence type="ECO:0000259" key="13">
    <source>
        <dbReference type="PROSITE" id="PS50035"/>
    </source>
</evidence>
<name>A0A8S4AA28_9EUPU</name>
<evidence type="ECO:0000256" key="1">
    <source>
        <dbReference type="ARBA" id="ARBA00003537"/>
    </source>
</evidence>
<dbReference type="PANTHER" id="PTHR12586:SF1">
    <property type="entry name" value="CDP-DIACYLGLYCEROL--GLYCEROL-3-PHOSPHATE 3-PHOSPHATIDYLTRANSFERASE, MITOCHONDRIAL"/>
    <property type="match status" value="1"/>
</dbReference>
<evidence type="ECO:0000313" key="14">
    <source>
        <dbReference type="EMBL" id="CAG5135816.1"/>
    </source>
</evidence>
<keyword evidence="11" id="KW-0067">ATP-binding</keyword>
<dbReference type="EMBL" id="CAJHNH020008459">
    <property type="protein sequence ID" value="CAG5135816.1"/>
    <property type="molecule type" value="Genomic_DNA"/>
</dbReference>
<feature type="region of interest" description="Disordered" evidence="12">
    <location>
        <begin position="304"/>
        <end position="329"/>
    </location>
</feature>
<keyword evidence="6" id="KW-0677">Repeat</keyword>
<keyword evidence="11" id="KW-0547">Nucleotide-binding</keyword>
<proteinExistence type="inferred from homology"/>
<dbReference type="GO" id="GO:0032049">
    <property type="term" value="P:cardiolipin biosynthetic process"/>
    <property type="evidence" value="ECO:0007669"/>
    <property type="project" value="InterPro"/>
</dbReference>
<comment type="caution">
    <text evidence="14">The sequence shown here is derived from an EMBL/GenBank/DDBJ whole genome shotgun (WGS) entry which is preliminary data.</text>
</comment>
<dbReference type="PANTHER" id="PTHR12586">
    <property type="entry name" value="CDP-DIACYLGLYCEROL--SERINE O-PHOSPHATIDYLTRANSFERASE"/>
    <property type="match status" value="1"/>
</dbReference>
<comment type="catalytic activity">
    <reaction evidence="10 11">
        <text>a CDP-1,2-diacyl-sn-glycerol + sn-glycerol 3-phosphate = a 1,2-diacyl-sn-glycero-3-phospho-(1'-sn-glycero-3'-phosphate) + CMP + H(+)</text>
        <dbReference type="Rhea" id="RHEA:12593"/>
        <dbReference type="ChEBI" id="CHEBI:15378"/>
        <dbReference type="ChEBI" id="CHEBI:57597"/>
        <dbReference type="ChEBI" id="CHEBI:58332"/>
        <dbReference type="ChEBI" id="CHEBI:60110"/>
        <dbReference type="ChEBI" id="CHEBI:60377"/>
        <dbReference type="EC" id="2.7.8.5"/>
    </reaction>
</comment>
<feature type="region of interest" description="Disordered" evidence="12">
    <location>
        <begin position="36"/>
        <end position="56"/>
    </location>
</feature>
<sequence length="540" mass="61410">MAAALGIRTELCHILRPSITQMRLLNQRCFCNKPPARDAAHKRTNRSTRHGQPGVVPDNRLNTFDWLSQYGPRFVIQGEQVQVITEPTQFYEVLKLKSRKAKKRITLASLYLGSGDLEKDLVACVREACLAAVVSGNSDFQVNILLDYTRGSRGTVNSRSMLRPLLAEFRNVSVSLFHTPDLRGLLKKLIPDRFNETIGLTHVKVYLFDDSFIISGANLSADYFTNRQDRYILFNNCSQLADFFHDFVKAIMSFSLSLAPDNSLRLAPDWNIHPYKDSSLKFKMAAREKIESCLRIGEAVHSKKSPADLQNSESGGKSFTDEPLSNSQPGDTAVYPLVQMGPFGVTHDEQMLLCLLRSSDAHDHILLASGYFNLTDYYMSVILNQSLAKFSILMASPQANGFLGAKGVAGAIPYSYIYLAHQFLKQVQKTHQNQRIHLLEYVRDSWTFHGKGLWYYLPSRHFPTLTLVGSPNFGYRSVYRDLECQVAVVTEHKGLQEQLREEHVRMFSSSQPVTEQTFHRRDRYVPLWVRVVTSVIKHFF</sequence>
<feature type="domain" description="PLD phosphodiesterase" evidence="13">
    <location>
        <begin position="197"/>
        <end position="223"/>
    </location>
</feature>
<keyword evidence="9 11" id="KW-1208">Phospholipid metabolism</keyword>
<dbReference type="InterPro" id="IPR001736">
    <property type="entry name" value="PLipase_D/transphosphatidylase"/>
</dbReference>
<organism evidence="14 15">
    <name type="scientific">Candidula unifasciata</name>
    <dbReference type="NCBI Taxonomy" id="100452"/>
    <lineage>
        <taxon>Eukaryota</taxon>
        <taxon>Metazoa</taxon>
        <taxon>Spiralia</taxon>
        <taxon>Lophotrochozoa</taxon>
        <taxon>Mollusca</taxon>
        <taxon>Gastropoda</taxon>
        <taxon>Heterobranchia</taxon>
        <taxon>Euthyneura</taxon>
        <taxon>Panpulmonata</taxon>
        <taxon>Eupulmonata</taxon>
        <taxon>Stylommatophora</taxon>
        <taxon>Helicina</taxon>
        <taxon>Helicoidea</taxon>
        <taxon>Geomitridae</taxon>
        <taxon>Candidula</taxon>
    </lineage>
</organism>
<dbReference type="GO" id="GO:0005524">
    <property type="term" value="F:ATP binding"/>
    <property type="evidence" value="ECO:0007669"/>
    <property type="project" value="UniProtKB-KW"/>
</dbReference>
<keyword evidence="5 11" id="KW-0808">Transferase</keyword>
<dbReference type="OrthoDB" id="10250191at2759"/>
<dbReference type="SUPFAM" id="SSF56024">
    <property type="entry name" value="Phospholipase D/nuclease"/>
    <property type="match status" value="1"/>
</dbReference>
<evidence type="ECO:0000256" key="3">
    <source>
        <dbReference type="ARBA" id="ARBA00010682"/>
    </source>
</evidence>
<dbReference type="AlphaFoldDB" id="A0A8S4AA28"/>
<comment type="pathway">
    <text evidence="2 11">Phospholipid metabolism; phosphatidylglycerol biosynthesis; phosphatidylglycerol from CDP-diacylglycerol: step 1/2.</text>
</comment>
<evidence type="ECO:0000256" key="9">
    <source>
        <dbReference type="ARBA" id="ARBA00023264"/>
    </source>
</evidence>
<keyword evidence="11" id="KW-0496">Mitochondrion</keyword>
<protein>
    <recommendedName>
        <fullName evidence="11">CDP-diacylglycerol--glycerol-3-phosphate 3-phosphatidyltransferase</fullName>
        <ecNumber evidence="11">2.7.8.5</ecNumber>
    </recommendedName>
</protein>
<evidence type="ECO:0000256" key="5">
    <source>
        <dbReference type="ARBA" id="ARBA00022679"/>
    </source>
</evidence>
<evidence type="ECO:0000256" key="10">
    <source>
        <dbReference type="ARBA" id="ARBA00048586"/>
    </source>
</evidence>
<comment type="similarity">
    <text evidence="3 11">Belongs to the CDP-alcohol phosphatidyltransferase class-II family.</text>
</comment>
<comment type="subcellular location">
    <subcellularLocation>
        <location evidence="11">Mitochondrion</location>
    </subcellularLocation>
</comment>
<evidence type="ECO:0000256" key="2">
    <source>
        <dbReference type="ARBA" id="ARBA00005042"/>
    </source>
</evidence>
<keyword evidence="7 11" id="KW-0443">Lipid metabolism</keyword>
<keyword evidence="4 11" id="KW-0444">Lipid biosynthesis</keyword>
<evidence type="ECO:0000256" key="11">
    <source>
        <dbReference type="RuleBase" id="RU365024"/>
    </source>
</evidence>
<dbReference type="PROSITE" id="PS50035">
    <property type="entry name" value="PLD"/>
    <property type="match status" value="1"/>
</dbReference>
<dbReference type="CDD" id="cd09135">
    <property type="entry name" value="PLDc_PGS1_euk_1"/>
    <property type="match status" value="1"/>
</dbReference>
<feature type="compositionally biased region" description="Polar residues" evidence="12">
    <location>
        <begin position="308"/>
        <end position="329"/>
    </location>
</feature>
<keyword evidence="15" id="KW-1185">Reference proteome</keyword>
<evidence type="ECO:0000256" key="4">
    <source>
        <dbReference type="ARBA" id="ARBA00022516"/>
    </source>
</evidence>
<keyword evidence="8 11" id="KW-0594">Phospholipid biosynthesis</keyword>
<dbReference type="InterPro" id="IPR016270">
    <property type="entry name" value="PGS1"/>
</dbReference>
<evidence type="ECO:0000256" key="8">
    <source>
        <dbReference type="ARBA" id="ARBA00023209"/>
    </source>
</evidence>
<dbReference type="PIRSF" id="PIRSF000850">
    <property type="entry name" value="Phospholipase_D_PSS"/>
    <property type="match status" value="1"/>
</dbReference>
<reference evidence="14" key="1">
    <citation type="submission" date="2021-04" db="EMBL/GenBank/DDBJ databases">
        <authorList>
            <consortium name="Molecular Ecology Group"/>
        </authorList>
    </citation>
    <scope>NUCLEOTIDE SEQUENCE</scope>
</reference>
<evidence type="ECO:0000256" key="6">
    <source>
        <dbReference type="ARBA" id="ARBA00022737"/>
    </source>
</evidence>
<evidence type="ECO:0000256" key="12">
    <source>
        <dbReference type="SAM" id="MobiDB-lite"/>
    </source>
</evidence>
<dbReference type="GO" id="GO:0008444">
    <property type="term" value="F:CDP-diacylglycerol-glycerol-3-phosphate 3-phosphatidyltransferase activity"/>
    <property type="evidence" value="ECO:0007669"/>
    <property type="project" value="UniProtKB-EC"/>
</dbReference>
<evidence type="ECO:0000256" key="7">
    <source>
        <dbReference type="ARBA" id="ARBA00023098"/>
    </source>
</evidence>
<evidence type="ECO:0000313" key="15">
    <source>
        <dbReference type="Proteomes" id="UP000678393"/>
    </source>
</evidence>
<dbReference type="EC" id="2.7.8.5" evidence="11"/>
<accession>A0A8S4AA28</accession>
<dbReference type="GO" id="GO:0005739">
    <property type="term" value="C:mitochondrion"/>
    <property type="evidence" value="ECO:0007669"/>
    <property type="project" value="UniProtKB-SubCell"/>
</dbReference>
<comment type="function">
    <text evidence="1 11">Functions in the biosynthesis of the anionic phospholipids phosphatidylglycerol and cardiolipin.</text>
</comment>